<feature type="compositionally biased region" description="Gly residues" evidence="1">
    <location>
        <begin position="199"/>
        <end position="213"/>
    </location>
</feature>
<reference evidence="2 3" key="1">
    <citation type="submission" date="2017-06" db="EMBL/GenBank/DDBJ databases">
        <title>Draft genome sequence of a variant of Elsinoe murrayae.</title>
        <authorList>
            <person name="Cheng Q."/>
        </authorList>
    </citation>
    <scope>NUCLEOTIDE SEQUENCE [LARGE SCALE GENOMIC DNA]</scope>
    <source>
        <strain evidence="2 3">CQ-2017a</strain>
    </source>
</reference>
<evidence type="ECO:0000313" key="3">
    <source>
        <dbReference type="Proteomes" id="UP000243797"/>
    </source>
</evidence>
<protein>
    <submittedName>
        <fullName evidence="2">Uncharacterized protein</fullName>
    </submittedName>
</protein>
<name>A0A2K1R1K2_9PEZI</name>
<gene>
    <name evidence="2" type="ORF">CAC42_3468</name>
</gene>
<dbReference type="EMBL" id="NKHZ01000012">
    <property type="protein sequence ID" value="PNS21130.1"/>
    <property type="molecule type" value="Genomic_DNA"/>
</dbReference>
<feature type="region of interest" description="Disordered" evidence="1">
    <location>
        <begin position="184"/>
        <end position="228"/>
    </location>
</feature>
<dbReference type="STRING" id="2082308.A0A2K1R1K2"/>
<evidence type="ECO:0000256" key="1">
    <source>
        <dbReference type="SAM" id="MobiDB-lite"/>
    </source>
</evidence>
<comment type="caution">
    <text evidence="2">The sequence shown here is derived from an EMBL/GenBank/DDBJ whole genome shotgun (WGS) entry which is preliminary data.</text>
</comment>
<accession>A0A2K1R1K2</accession>
<evidence type="ECO:0000313" key="2">
    <source>
        <dbReference type="EMBL" id="PNS21130.1"/>
    </source>
</evidence>
<dbReference type="InParanoid" id="A0A2K1R1K2"/>
<feature type="region of interest" description="Disordered" evidence="1">
    <location>
        <begin position="46"/>
        <end position="65"/>
    </location>
</feature>
<keyword evidence="3" id="KW-1185">Reference proteome</keyword>
<dbReference type="Proteomes" id="UP000243797">
    <property type="component" value="Unassembled WGS sequence"/>
</dbReference>
<organism evidence="2 3">
    <name type="scientific">Sphaceloma murrayae</name>
    <dbReference type="NCBI Taxonomy" id="2082308"/>
    <lineage>
        <taxon>Eukaryota</taxon>
        <taxon>Fungi</taxon>
        <taxon>Dikarya</taxon>
        <taxon>Ascomycota</taxon>
        <taxon>Pezizomycotina</taxon>
        <taxon>Dothideomycetes</taxon>
        <taxon>Dothideomycetidae</taxon>
        <taxon>Myriangiales</taxon>
        <taxon>Elsinoaceae</taxon>
        <taxon>Sphaceloma</taxon>
    </lineage>
</organism>
<sequence>MVGFIWVVFTPPDMGVKADDDTESVWSSPGPPSLASADFLSLSEVMSQDTDKRGKPKVGRTRRPLTGPIITRAPKIKTASSGLSAISQSEDSPFWKWPESSRGQVVLDKAEYDRIHDLMLKLDFSNDDAAVQSTSKWLEEASLIVGDAPNWGQTVSGKSKVTIAAANWDEAGGMAGQPIMLTARKKRKAVPSDPPKGSDGPGGSDGQQGGGGPNVLDSGLVRKKPKVE</sequence>
<feature type="compositionally biased region" description="Basic residues" evidence="1">
    <location>
        <begin position="54"/>
        <end position="63"/>
    </location>
</feature>
<proteinExistence type="predicted"/>
<dbReference type="OrthoDB" id="3361892at2759"/>
<dbReference type="AlphaFoldDB" id="A0A2K1R1K2"/>